<dbReference type="OrthoDB" id="7482721at2759"/>
<dbReference type="VEuPathDB" id="FungiDB:ASPVEDRAFT_45404"/>
<evidence type="ECO:0000256" key="4">
    <source>
        <dbReference type="ARBA" id="ARBA00022832"/>
    </source>
</evidence>
<dbReference type="CDD" id="cd08290">
    <property type="entry name" value="ETR"/>
    <property type="match status" value="1"/>
</dbReference>
<dbReference type="AlphaFoldDB" id="A0A1L9PWT3"/>
<accession>A0A1L9PWT3</accession>
<dbReference type="EC" id="1.3.1.104" evidence="11"/>
<dbReference type="PANTHER" id="PTHR43981">
    <property type="entry name" value="ENOYL-[ACYL-CARRIER-PROTEIN] REDUCTASE, MITOCHONDRIAL"/>
    <property type="match status" value="1"/>
</dbReference>
<dbReference type="STRING" id="1036611.A0A1L9PWT3"/>
<comment type="catalytic activity">
    <reaction evidence="12">
        <text>a 2,3-saturated acyl-[ACP] + NADP(+) = a (2E)-enoyl-[ACP] + NADPH + H(+)</text>
        <dbReference type="Rhea" id="RHEA:22564"/>
        <dbReference type="Rhea" id="RHEA-COMP:9925"/>
        <dbReference type="Rhea" id="RHEA-COMP:9926"/>
        <dbReference type="ChEBI" id="CHEBI:15378"/>
        <dbReference type="ChEBI" id="CHEBI:57783"/>
        <dbReference type="ChEBI" id="CHEBI:58349"/>
        <dbReference type="ChEBI" id="CHEBI:78784"/>
        <dbReference type="ChEBI" id="CHEBI:78785"/>
        <dbReference type="EC" id="1.3.1.104"/>
    </reaction>
</comment>
<evidence type="ECO:0000256" key="8">
    <source>
        <dbReference type="ARBA" id="ARBA00023098"/>
    </source>
</evidence>
<proteinExistence type="inferred from homology"/>
<keyword evidence="7" id="KW-0560">Oxidoreductase</keyword>
<organism evidence="15 16">
    <name type="scientific">Aspergillus versicolor CBS 583.65</name>
    <dbReference type="NCBI Taxonomy" id="1036611"/>
    <lineage>
        <taxon>Eukaryota</taxon>
        <taxon>Fungi</taxon>
        <taxon>Dikarya</taxon>
        <taxon>Ascomycota</taxon>
        <taxon>Pezizomycotina</taxon>
        <taxon>Eurotiomycetes</taxon>
        <taxon>Eurotiomycetidae</taxon>
        <taxon>Eurotiales</taxon>
        <taxon>Aspergillaceae</taxon>
        <taxon>Aspergillus</taxon>
        <taxon>Aspergillus subgen. Nidulantes</taxon>
    </lineage>
</organism>
<dbReference type="GO" id="GO:0005739">
    <property type="term" value="C:mitochondrion"/>
    <property type="evidence" value="ECO:0007669"/>
    <property type="project" value="UniProtKB-SubCell"/>
</dbReference>
<dbReference type="GO" id="GO:0141148">
    <property type="term" value="F:enoyl-[acyl-carrier-protein] reductase (NADPH) activity"/>
    <property type="evidence" value="ECO:0007669"/>
    <property type="project" value="UniProtKB-EC"/>
</dbReference>
<dbReference type="Proteomes" id="UP000184073">
    <property type="component" value="Unassembled WGS sequence"/>
</dbReference>
<dbReference type="InterPro" id="IPR013149">
    <property type="entry name" value="ADH-like_C"/>
</dbReference>
<keyword evidence="5" id="KW-0521">NADP</keyword>
<dbReference type="Pfam" id="PF00107">
    <property type="entry name" value="ADH_zinc_N"/>
    <property type="match status" value="1"/>
</dbReference>
<dbReference type="Gene3D" id="3.90.180.10">
    <property type="entry name" value="Medium-chain alcohol dehydrogenases, catalytic domain"/>
    <property type="match status" value="1"/>
</dbReference>
<evidence type="ECO:0000256" key="6">
    <source>
        <dbReference type="ARBA" id="ARBA00022946"/>
    </source>
</evidence>
<dbReference type="InterPro" id="IPR020843">
    <property type="entry name" value="ER"/>
</dbReference>
<keyword evidence="4" id="KW-0276">Fatty acid metabolism</keyword>
<dbReference type="InterPro" id="IPR011032">
    <property type="entry name" value="GroES-like_sf"/>
</dbReference>
<keyword evidence="16" id="KW-1185">Reference proteome</keyword>
<evidence type="ECO:0000259" key="14">
    <source>
        <dbReference type="SMART" id="SM00829"/>
    </source>
</evidence>
<evidence type="ECO:0000256" key="5">
    <source>
        <dbReference type="ARBA" id="ARBA00022857"/>
    </source>
</evidence>
<dbReference type="SMART" id="SM00829">
    <property type="entry name" value="PKS_ER"/>
    <property type="match status" value="1"/>
</dbReference>
<keyword evidence="3" id="KW-0444">Lipid biosynthesis</keyword>
<evidence type="ECO:0000256" key="2">
    <source>
        <dbReference type="ARBA" id="ARBA00010371"/>
    </source>
</evidence>
<keyword evidence="10" id="KW-0275">Fatty acid biosynthesis</keyword>
<evidence type="ECO:0000256" key="13">
    <source>
        <dbReference type="SAM" id="MobiDB-lite"/>
    </source>
</evidence>
<name>A0A1L9PWT3_ASPVE</name>
<feature type="region of interest" description="Disordered" evidence="13">
    <location>
        <begin position="1"/>
        <end position="32"/>
    </location>
</feature>
<keyword evidence="9" id="KW-0496">Mitochondrion</keyword>
<evidence type="ECO:0000256" key="11">
    <source>
        <dbReference type="ARBA" id="ARBA00038963"/>
    </source>
</evidence>
<evidence type="ECO:0000256" key="10">
    <source>
        <dbReference type="ARBA" id="ARBA00023160"/>
    </source>
</evidence>
<sequence length="358" mass="38528">MSRQTLTFRQHSSEPAKVARLHQENGQSHEDQLGPEDVHIRFLAAPINPQDLMVVAGKYPVQPEHRHAGEPIPGYDGVARIERVGSAVSVLAPGNHVVPRAHGLGTWRSHATVPAPSLLRVSATLDPIAASLLKMGCGPAYLLLNSGARELRPGDWVVLNAATGVIAQMTIQFAKLRGCHTISVIRDRDDVDSARQQLRALGADTVVTESELAAPGAVASLAEGKRIKLALDAVFGESGERLAALLSPGATYVNYGSLGGAVGASIPLTQELLFWKQITFKNFRLSQALSQYSEPEQEDLLGYFADLFEKGSLQTPAVDRVAWEAGPRLEEVVLQALDDASGQSKRCVGARKKVFHFS</sequence>
<feature type="domain" description="Enoyl reductase (ER)" evidence="14">
    <location>
        <begin position="16"/>
        <end position="334"/>
    </location>
</feature>
<dbReference type="Gene3D" id="3.40.50.720">
    <property type="entry name" value="NAD(P)-binding Rossmann-like Domain"/>
    <property type="match status" value="1"/>
</dbReference>
<dbReference type="RefSeq" id="XP_040671739.1">
    <property type="nucleotide sequence ID" value="XM_040813279.1"/>
</dbReference>
<dbReference type="Pfam" id="PF08240">
    <property type="entry name" value="ADH_N"/>
    <property type="match status" value="1"/>
</dbReference>
<keyword evidence="6" id="KW-0809">Transit peptide</keyword>
<evidence type="ECO:0000256" key="3">
    <source>
        <dbReference type="ARBA" id="ARBA00022516"/>
    </source>
</evidence>
<comment type="similarity">
    <text evidence="2">Belongs to the zinc-containing alcohol dehydrogenase family. Quinone oxidoreductase subfamily.</text>
</comment>
<evidence type="ECO:0000256" key="7">
    <source>
        <dbReference type="ARBA" id="ARBA00023002"/>
    </source>
</evidence>
<evidence type="ECO:0000256" key="1">
    <source>
        <dbReference type="ARBA" id="ARBA00004173"/>
    </source>
</evidence>
<dbReference type="InterPro" id="IPR013154">
    <property type="entry name" value="ADH-like_N"/>
</dbReference>
<dbReference type="SUPFAM" id="SSF51735">
    <property type="entry name" value="NAD(P)-binding Rossmann-fold domains"/>
    <property type="match status" value="1"/>
</dbReference>
<evidence type="ECO:0000256" key="9">
    <source>
        <dbReference type="ARBA" id="ARBA00023128"/>
    </source>
</evidence>
<gene>
    <name evidence="15" type="ORF">ASPVEDRAFT_45404</name>
</gene>
<dbReference type="PANTHER" id="PTHR43981:SF2">
    <property type="entry name" value="ENOYL-[ACYL-CARRIER-PROTEIN] REDUCTASE, MITOCHONDRIAL"/>
    <property type="match status" value="1"/>
</dbReference>
<evidence type="ECO:0000256" key="12">
    <source>
        <dbReference type="ARBA" id="ARBA00048843"/>
    </source>
</evidence>
<dbReference type="InterPro" id="IPR051034">
    <property type="entry name" value="Mito_Enoyl-ACP_Reductase"/>
</dbReference>
<evidence type="ECO:0000313" key="16">
    <source>
        <dbReference type="Proteomes" id="UP000184073"/>
    </source>
</evidence>
<feature type="compositionally biased region" description="Basic and acidic residues" evidence="13">
    <location>
        <begin position="21"/>
        <end position="32"/>
    </location>
</feature>
<dbReference type="InterPro" id="IPR036291">
    <property type="entry name" value="NAD(P)-bd_dom_sf"/>
</dbReference>
<dbReference type="GeneID" id="63728790"/>
<comment type="subcellular location">
    <subcellularLocation>
        <location evidence="1">Mitochondrion</location>
    </subcellularLocation>
</comment>
<dbReference type="GO" id="GO:0006633">
    <property type="term" value="P:fatty acid biosynthetic process"/>
    <property type="evidence" value="ECO:0007669"/>
    <property type="project" value="UniProtKB-KW"/>
</dbReference>
<protein>
    <recommendedName>
        <fullName evidence="11">enoyl-[acyl-carrier-protein] reductase</fullName>
        <ecNumber evidence="11">1.3.1.104</ecNumber>
    </recommendedName>
</protein>
<keyword evidence="8" id="KW-0443">Lipid metabolism</keyword>
<feature type="compositionally biased region" description="Polar residues" evidence="13">
    <location>
        <begin position="1"/>
        <end position="10"/>
    </location>
</feature>
<dbReference type="SUPFAM" id="SSF50129">
    <property type="entry name" value="GroES-like"/>
    <property type="match status" value="1"/>
</dbReference>
<evidence type="ECO:0000313" key="15">
    <source>
        <dbReference type="EMBL" id="OJJ05977.1"/>
    </source>
</evidence>
<dbReference type="EMBL" id="KV878134">
    <property type="protein sequence ID" value="OJJ05977.1"/>
    <property type="molecule type" value="Genomic_DNA"/>
</dbReference>
<reference evidence="16" key="1">
    <citation type="journal article" date="2017" name="Genome Biol.">
        <title>Comparative genomics reveals high biological diversity and specific adaptations in the industrially and medically important fungal genus Aspergillus.</title>
        <authorList>
            <person name="de Vries R.P."/>
            <person name="Riley R."/>
            <person name="Wiebenga A."/>
            <person name="Aguilar-Osorio G."/>
            <person name="Amillis S."/>
            <person name="Uchima C.A."/>
            <person name="Anderluh G."/>
            <person name="Asadollahi M."/>
            <person name="Askin M."/>
            <person name="Barry K."/>
            <person name="Battaglia E."/>
            <person name="Bayram O."/>
            <person name="Benocci T."/>
            <person name="Braus-Stromeyer S.A."/>
            <person name="Caldana C."/>
            <person name="Canovas D."/>
            <person name="Cerqueira G.C."/>
            <person name="Chen F."/>
            <person name="Chen W."/>
            <person name="Choi C."/>
            <person name="Clum A."/>
            <person name="Dos Santos R.A."/>
            <person name="Damasio A.R."/>
            <person name="Diallinas G."/>
            <person name="Emri T."/>
            <person name="Fekete E."/>
            <person name="Flipphi M."/>
            <person name="Freyberg S."/>
            <person name="Gallo A."/>
            <person name="Gournas C."/>
            <person name="Habgood R."/>
            <person name="Hainaut M."/>
            <person name="Harispe M.L."/>
            <person name="Henrissat B."/>
            <person name="Hilden K.S."/>
            <person name="Hope R."/>
            <person name="Hossain A."/>
            <person name="Karabika E."/>
            <person name="Karaffa L."/>
            <person name="Karanyi Z."/>
            <person name="Krasevec N."/>
            <person name="Kuo A."/>
            <person name="Kusch H."/>
            <person name="LaButti K."/>
            <person name="Lagendijk E.L."/>
            <person name="Lapidus A."/>
            <person name="Levasseur A."/>
            <person name="Lindquist E."/>
            <person name="Lipzen A."/>
            <person name="Logrieco A.F."/>
            <person name="MacCabe A."/>
            <person name="Maekelae M.R."/>
            <person name="Malavazi I."/>
            <person name="Melin P."/>
            <person name="Meyer V."/>
            <person name="Mielnichuk N."/>
            <person name="Miskei M."/>
            <person name="Molnar A.P."/>
            <person name="Mule G."/>
            <person name="Ngan C.Y."/>
            <person name="Orejas M."/>
            <person name="Orosz E."/>
            <person name="Ouedraogo J.P."/>
            <person name="Overkamp K.M."/>
            <person name="Park H.-S."/>
            <person name="Perrone G."/>
            <person name="Piumi F."/>
            <person name="Punt P.J."/>
            <person name="Ram A.F."/>
            <person name="Ramon A."/>
            <person name="Rauscher S."/>
            <person name="Record E."/>
            <person name="Riano-Pachon D.M."/>
            <person name="Robert V."/>
            <person name="Roehrig J."/>
            <person name="Ruller R."/>
            <person name="Salamov A."/>
            <person name="Salih N.S."/>
            <person name="Samson R.A."/>
            <person name="Sandor E."/>
            <person name="Sanguinetti M."/>
            <person name="Schuetze T."/>
            <person name="Sepcic K."/>
            <person name="Shelest E."/>
            <person name="Sherlock G."/>
            <person name="Sophianopoulou V."/>
            <person name="Squina F.M."/>
            <person name="Sun H."/>
            <person name="Susca A."/>
            <person name="Todd R.B."/>
            <person name="Tsang A."/>
            <person name="Unkles S.E."/>
            <person name="van de Wiele N."/>
            <person name="van Rossen-Uffink D."/>
            <person name="Oliveira J.V."/>
            <person name="Vesth T.C."/>
            <person name="Visser J."/>
            <person name="Yu J.-H."/>
            <person name="Zhou M."/>
            <person name="Andersen M.R."/>
            <person name="Archer D.B."/>
            <person name="Baker S.E."/>
            <person name="Benoit I."/>
            <person name="Brakhage A.A."/>
            <person name="Braus G.H."/>
            <person name="Fischer R."/>
            <person name="Frisvad J.C."/>
            <person name="Goldman G.H."/>
            <person name="Houbraken J."/>
            <person name="Oakley B."/>
            <person name="Pocsi I."/>
            <person name="Scazzocchio C."/>
            <person name="Seiboth B."/>
            <person name="vanKuyk P.A."/>
            <person name="Wortman J."/>
            <person name="Dyer P.S."/>
            <person name="Grigoriev I.V."/>
        </authorList>
    </citation>
    <scope>NUCLEOTIDE SEQUENCE [LARGE SCALE GENOMIC DNA]</scope>
    <source>
        <strain evidence="16">CBS 583.65</strain>
    </source>
</reference>